<dbReference type="PROSITE" id="PS01010">
    <property type="entry name" value="CRISP_2"/>
    <property type="match status" value="1"/>
</dbReference>
<dbReference type="Pfam" id="PF08562">
    <property type="entry name" value="Crisp"/>
    <property type="match status" value="2"/>
</dbReference>
<dbReference type="Pfam" id="PF00188">
    <property type="entry name" value="CAP"/>
    <property type="match status" value="2"/>
</dbReference>
<feature type="disulfide bond" evidence="3">
    <location>
        <begin position="458"/>
        <end position="471"/>
    </location>
</feature>
<evidence type="ECO:0000256" key="2">
    <source>
        <dbReference type="ARBA" id="ARBA00023157"/>
    </source>
</evidence>
<dbReference type="PROSITE" id="PS51670">
    <property type="entry name" value="SHKT"/>
    <property type="match status" value="2"/>
</dbReference>
<organism evidence="6 7">
    <name type="scientific">Collichthys lucidus</name>
    <name type="common">Big head croaker</name>
    <name type="synonym">Sciaena lucida</name>
    <dbReference type="NCBI Taxonomy" id="240159"/>
    <lineage>
        <taxon>Eukaryota</taxon>
        <taxon>Metazoa</taxon>
        <taxon>Chordata</taxon>
        <taxon>Craniata</taxon>
        <taxon>Vertebrata</taxon>
        <taxon>Euteleostomi</taxon>
        <taxon>Actinopterygii</taxon>
        <taxon>Neopterygii</taxon>
        <taxon>Teleostei</taxon>
        <taxon>Neoteleostei</taxon>
        <taxon>Acanthomorphata</taxon>
        <taxon>Eupercaria</taxon>
        <taxon>Sciaenidae</taxon>
        <taxon>Collichthys</taxon>
    </lineage>
</organism>
<protein>
    <submittedName>
        <fullName evidence="6">Cysteine-rich venom protein</fullName>
    </submittedName>
</protein>
<dbReference type="STRING" id="240159.A0A4U5UMC8"/>
<dbReference type="SUPFAM" id="SSF55797">
    <property type="entry name" value="PR-1-like"/>
    <property type="match status" value="2"/>
</dbReference>
<dbReference type="Proteomes" id="UP000298787">
    <property type="component" value="Chromosome 9"/>
</dbReference>
<dbReference type="FunFam" id="1.10.10.740:FF:000001">
    <property type="entry name" value="Cysteine-rich secretory protein 2"/>
    <property type="match status" value="1"/>
</dbReference>
<gene>
    <name evidence="6" type="ORF">D9C73_010389</name>
</gene>
<dbReference type="PRINTS" id="PR00837">
    <property type="entry name" value="V5TPXLIKE"/>
</dbReference>
<proteinExistence type="inferred from homology"/>
<reference evidence="6 7" key="1">
    <citation type="submission" date="2019-01" db="EMBL/GenBank/DDBJ databases">
        <title>Genome Assembly of Collichthys lucidus.</title>
        <authorList>
            <person name="Cai M."/>
            <person name="Xiao S."/>
        </authorList>
    </citation>
    <scope>NUCLEOTIDE SEQUENCE [LARGE SCALE GENOMIC DNA]</scope>
    <source>
        <strain evidence="6">JT15FE1705JMU</strain>
        <tissue evidence="6">Muscle</tissue>
    </source>
</reference>
<evidence type="ECO:0000313" key="7">
    <source>
        <dbReference type="Proteomes" id="UP000298787"/>
    </source>
</evidence>
<feature type="disulfide bond" evidence="3">
    <location>
        <begin position="449"/>
        <end position="467"/>
    </location>
</feature>
<dbReference type="InterPro" id="IPR035940">
    <property type="entry name" value="CAP_sf"/>
</dbReference>
<dbReference type="SUPFAM" id="SSF57546">
    <property type="entry name" value="Crisp domain-like"/>
    <property type="match status" value="2"/>
</dbReference>
<feature type="signal peptide" evidence="4">
    <location>
        <begin position="1"/>
        <end position="23"/>
    </location>
</feature>
<dbReference type="InterPro" id="IPR013871">
    <property type="entry name" value="Cysteine_rich_secretory"/>
</dbReference>
<keyword evidence="2 3" id="KW-1015">Disulfide bond</keyword>
<evidence type="ECO:0000313" key="6">
    <source>
        <dbReference type="EMBL" id="TKS75450.1"/>
    </source>
</evidence>
<sequence>MYTLSFLCALGLVAALQVPGTLAEDAEPFETEIVNKHNALRRGVQPSASNMLQMSWNQEAAANAQRWANTCSMKHSSASSREISSSGCGENLYMASYKNSWSNAIQSWYDEIKDWRYGVGSTNGGVVGHFTQLVWYRSNYLGCAMAYCPNSQYKYFYVCHYCPPGNYQYARPYTSGPTCADCPKACNNKLCNNPCPYSDQYNNCSDLKKQWGCSNAQVASWCPASCKLINSPGLSHDHAHFELPVRLGPRCFAGSYCQEDTDSSKGTIVGSSSDEWEIVSKHNSLRRNVQPAASDMLKMSWDNEAAANAMEWAKGCSMSHSLESDRTISGSGCGENLYMASYKNSWSNAIQAWYDEIKDWRYGVGSTNDGVVGHFTQVVWAKSYKIGCALAHCPNSEYKYFYVCQYCPPGNTQFTHPYELGSRCGACPRNCENGLCTNPCPYVDQYSNCPELVQQWGCTHSVVASWCPASCKCGS</sequence>
<dbReference type="PANTHER" id="PTHR10334">
    <property type="entry name" value="CYSTEINE-RICH SECRETORY PROTEIN-RELATED"/>
    <property type="match status" value="1"/>
</dbReference>
<dbReference type="AlphaFoldDB" id="A0A4U5UMC8"/>
<comment type="similarity">
    <text evidence="1">Belongs to the CRISP family.</text>
</comment>
<dbReference type="FunFam" id="3.40.33.10:FF:000005">
    <property type="entry name" value="Cysteine-rich secretory protein 2"/>
    <property type="match status" value="2"/>
</dbReference>
<dbReference type="GO" id="GO:0005576">
    <property type="term" value="C:extracellular region"/>
    <property type="evidence" value="ECO:0007669"/>
    <property type="project" value="InterPro"/>
</dbReference>
<keyword evidence="7" id="KW-1185">Reference proteome</keyword>
<dbReference type="InterPro" id="IPR034117">
    <property type="entry name" value="SCP_CRISP"/>
</dbReference>
<feature type="chain" id="PRO_5020329381" evidence="4">
    <location>
        <begin position="24"/>
        <end position="475"/>
    </location>
</feature>
<feature type="domain" description="ShKT" evidence="5">
    <location>
        <begin position="440"/>
        <end position="473"/>
    </location>
</feature>
<dbReference type="InterPro" id="IPR018244">
    <property type="entry name" value="Allrgn_V5/Tpx1_CS"/>
</dbReference>
<dbReference type="InterPro" id="IPR042076">
    <property type="entry name" value="Crisp-like_dom"/>
</dbReference>
<feature type="disulfide bond" evidence="3">
    <location>
        <begin position="213"/>
        <end position="226"/>
    </location>
</feature>
<evidence type="ECO:0000256" key="4">
    <source>
        <dbReference type="SAM" id="SignalP"/>
    </source>
</evidence>
<dbReference type="InterPro" id="IPR001283">
    <property type="entry name" value="CRISP-related"/>
</dbReference>
<dbReference type="Gene3D" id="1.10.10.740">
    <property type="entry name" value="Crisp domain"/>
    <property type="match status" value="2"/>
</dbReference>
<feature type="disulfide bond" evidence="3">
    <location>
        <begin position="204"/>
        <end position="222"/>
    </location>
</feature>
<evidence type="ECO:0000256" key="3">
    <source>
        <dbReference type="PROSITE-ProRule" id="PRU01005"/>
    </source>
</evidence>
<dbReference type="InterPro" id="IPR014044">
    <property type="entry name" value="CAP_dom"/>
</dbReference>
<dbReference type="InterPro" id="IPR003582">
    <property type="entry name" value="ShKT_dom"/>
</dbReference>
<accession>A0A4U5UMC8</accession>
<keyword evidence="4" id="KW-0732">Signal</keyword>
<feature type="domain" description="ShKT" evidence="5">
    <location>
        <begin position="195"/>
        <end position="229"/>
    </location>
</feature>
<evidence type="ECO:0000259" key="5">
    <source>
        <dbReference type="PROSITE" id="PS51670"/>
    </source>
</evidence>
<evidence type="ECO:0000256" key="1">
    <source>
        <dbReference type="ARBA" id="ARBA00009923"/>
    </source>
</evidence>
<dbReference type="PROSITE" id="PS01009">
    <property type="entry name" value="CRISP_1"/>
    <property type="match status" value="2"/>
</dbReference>
<dbReference type="SMART" id="SM00198">
    <property type="entry name" value="SCP"/>
    <property type="match status" value="2"/>
</dbReference>
<dbReference type="CDD" id="cd05383">
    <property type="entry name" value="CAP_CRISP"/>
    <property type="match status" value="1"/>
</dbReference>
<dbReference type="Gene3D" id="3.40.33.10">
    <property type="entry name" value="CAP"/>
    <property type="match status" value="2"/>
</dbReference>
<name>A0A4U5UMC8_COLLU</name>
<dbReference type="EMBL" id="CM014086">
    <property type="protein sequence ID" value="TKS75450.1"/>
    <property type="molecule type" value="Genomic_DNA"/>
</dbReference>
<comment type="caution">
    <text evidence="3">Lacks conserved residue(s) required for the propagation of feature annotation.</text>
</comment>